<evidence type="ECO:0008006" key="6">
    <source>
        <dbReference type="Google" id="ProtNLM"/>
    </source>
</evidence>
<dbReference type="PANTHER" id="PTHR31973:SF189">
    <property type="entry name" value="TRANSPOSASE, MUDR, PLANT, MULE TRANSPOSASE DOMAIN PROTEIN-RELATED"/>
    <property type="match status" value="1"/>
</dbReference>
<gene>
    <name evidence="4" type="ORF">KY290_026614</name>
</gene>
<accession>A0ABQ7UWY6</accession>
<dbReference type="EMBL" id="JAIVGD010000018">
    <property type="protein sequence ID" value="KAH0756344.1"/>
    <property type="molecule type" value="Genomic_DNA"/>
</dbReference>
<dbReference type="Pfam" id="PF03108">
    <property type="entry name" value="DBD_Tnp_Mut"/>
    <property type="match status" value="1"/>
</dbReference>
<evidence type="ECO:0000259" key="3">
    <source>
        <dbReference type="Pfam" id="PF10551"/>
    </source>
</evidence>
<dbReference type="Pfam" id="PF10551">
    <property type="entry name" value="MULE"/>
    <property type="match status" value="1"/>
</dbReference>
<feature type="compositionally biased region" description="Basic residues" evidence="1">
    <location>
        <begin position="748"/>
        <end position="758"/>
    </location>
</feature>
<organism evidence="4 5">
    <name type="scientific">Solanum tuberosum</name>
    <name type="common">Potato</name>
    <dbReference type="NCBI Taxonomy" id="4113"/>
    <lineage>
        <taxon>Eukaryota</taxon>
        <taxon>Viridiplantae</taxon>
        <taxon>Streptophyta</taxon>
        <taxon>Embryophyta</taxon>
        <taxon>Tracheophyta</taxon>
        <taxon>Spermatophyta</taxon>
        <taxon>Magnoliopsida</taxon>
        <taxon>eudicotyledons</taxon>
        <taxon>Gunneridae</taxon>
        <taxon>Pentapetalae</taxon>
        <taxon>asterids</taxon>
        <taxon>lamiids</taxon>
        <taxon>Solanales</taxon>
        <taxon>Solanaceae</taxon>
        <taxon>Solanoideae</taxon>
        <taxon>Solaneae</taxon>
        <taxon>Solanum</taxon>
    </lineage>
</organism>
<evidence type="ECO:0000256" key="1">
    <source>
        <dbReference type="SAM" id="MobiDB-lite"/>
    </source>
</evidence>
<protein>
    <recommendedName>
        <fullName evidence="6">MULE transposase domain-containing protein</fullName>
    </recommendedName>
</protein>
<feature type="region of interest" description="Disordered" evidence="1">
    <location>
        <begin position="721"/>
        <end position="758"/>
    </location>
</feature>
<evidence type="ECO:0000313" key="4">
    <source>
        <dbReference type="EMBL" id="KAH0756344.1"/>
    </source>
</evidence>
<keyword evidence="5" id="KW-1185">Reference proteome</keyword>
<dbReference type="Proteomes" id="UP000826656">
    <property type="component" value="Unassembled WGS sequence"/>
</dbReference>
<dbReference type="InterPro" id="IPR004332">
    <property type="entry name" value="Transposase_MuDR"/>
</dbReference>
<evidence type="ECO:0000259" key="2">
    <source>
        <dbReference type="Pfam" id="PF03108"/>
    </source>
</evidence>
<dbReference type="InterPro" id="IPR018289">
    <property type="entry name" value="MULE_transposase_dom"/>
</dbReference>
<proteinExistence type="predicted"/>
<feature type="compositionally biased region" description="Basic and acidic residues" evidence="1">
    <location>
        <begin position="730"/>
        <end position="747"/>
    </location>
</feature>
<comment type="caution">
    <text evidence="4">The sequence shown here is derived from an EMBL/GenBank/DDBJ whole genome shotgun (WGS) entry which is preliminary data.</text>
</comment>
<reference evidence="4 5" key="1">
    <citation type="journal article" date="2021" name="bioRxiv">
        <title>Chromosome-scale and haplotype-resolved genome assembly of a tetraploid potato cultivar.</title>
        <authorList>
            <person name="Sun H."/>
            <person name="Jiao W.-B."/>
            <person name="Krause K."/>
            <person name="Campoy J.A."/>
            <person name="Goel M."/>
            <person name="Folz-Donahue K."/>
            <person name="Kukat C."/>
            <person name="Huettel B."/>
            <person name="Schneeberger K."/>
        </authorList>
    </citation>
    <scope>NUCLEOTIDE SEQUENCE [LARGE SCALE GENOMIC DNA]</scope>
    <source>
        <strain evidence="4">SolTubOtavaFocal</strain>
        <tissue evidence="4">Leaves</tissue>
    </source>
</reference>
<evidence type="ECO:0000313" key="5">
    <source>
        <dbReference type="Proteomes" id="UP000826656"/>
    </source>
</evidence>
<dbReference type="PANTHER" id="PTHR31973">
    <property type="entry name" value="POLYPROTEIN, PUTATIVE-RELATED"/>
    <property type="match status" value="1"/>
</dbReference>
<feature type="domain" description="Transposase MuDR plant" evidence="2">
    <location>
        <begin position="170"/>
        <end position="231"/>
    </location>
</feature>
<feature type="region of interest" description="Disordered" evidence="1">
    <location>
        <begin position="557"/>
        <end position="648"/>
    </location>
</feature>
<sequence>MTEKVDLVFNYGGKWVLSPQVVYITKLNETWHGYDVDLLSYIDICSEFIEKCGFRAVKQLLVIGPTGRYYLLEDDSSIRTLQSALFSQFSVLQLFVVDEGEATAVIPYICDLNKPYPAVPVEVATDCESNEEDEDQNEPIPSDYNSDELEVFRKEKNREINDKLDKFLELKKGMCFKDLKEAKRIVSFYSIVRNVALKVEKSDSTRLRYLCDTGCPFECLIFEDRKNQGFKIKTLNTKHSCGENAFKNRRATQEALAHYFKKKFQNNPKYSVNDMRKDLDDNFNLNVSYSKMKRVKRLVLEKLEGSYIDEFNKLEGYAQELRDSNPGTDVIINISREALEQGKRRFLRMYVCIQALKDGWKGGLRPFIGLDGTFLKGKCKGILLVAMGQDSVKHFYPLAWVVVDRETSRTWKWFIELLRNSLDLADGEGVTFMSDMHKVFPKAHHRWCARHIEANWSKAWKGVQMKKLLWWSAWCTYEEEFHDQLKVMGAVSKQAAKDLVWYPAQNWCRAYFDTVCKNHSCENNFTESFNKWILEARAKPIIKMLENIRIKLQRSKQAAQDVPVSAPQASQAESGSVFMPTPGFIVSSSQQSSQLVGPSNSKKIEKKPTGPLKSNRKIVADESEDEQHVSPSSAVADEDGGEHKSEDEQTILRPKAISEARTRLQAKKIQIRPTGTRRIGFKGDDNGVSIPTNMPYSPRKLAWKGKEAMTSNQLTVEKETRIGKLKAKKGKEATTSDQLTVEKEKRIGKLKAKRGGKK</sequence>
<name>A0ABQ7UWY6_SOLTU</name>
<feature type="domain" description="MULE transposase" evidence="3">
    <location>
        <begin position="368"/>
        <end position="454"/>
    </location>
</feature>